<evidence type="ECO:0000313" key="5">
    <source>
        <dbReference type="Proteomes" id="UP000316612"/>
    </source>
</evidence>
<sequence>MKKIFSVIALFFTAILALSGCVNMNVGVDIQGTDKVTGSVEVTTAKESLQGLDFKDLMAQQVDMSKLDSMLAGQWTYTEVNDGENVGIRFDTAKTMNYTELADAFSVFNIPVTVTDNGKEFTFTMPGSGQTAVDSSFTEAKVAVSFPGSVVSHSAGEVEHNTVTFDLIEGAEVYTATGKANHALFYSIVFGGALLVLTFVFAGAFAPKANKDAH</sequence>
<comment type="caution">
    <text evidence="4">The sequence shown here is derived from an EMBL/GenBank/DDBJ whole genome shotgun (WGS) entry which is preliminary data.</text>
</comment>
<gene>
    <name evidence="4" type="ORF">AUR04nite_21770</name>
</gene>
<feature type="transmembrane region" description="Helical" evidence="1">
    <location>
        <begin position="183"/>
        <end position="206"/>
    </location>
</feature>
<keyword evidence="1" id="KW-0472">Membrane</keyword>
<protein>
    <recommendedName>
        <fullName evidence="3">LppM domain-containing protein</fullName>
    </recommendedName>
</protein>
<dbReference type="Proteomes" id="UP000316612">
    <property type="component" value="Unassembled WGS sequence"/>
</dbReference>
<dbReference type="RefSeq" id="WP_170184177.1">
    <property type="nucleotide sequence ID" value="NZ_BAAAJL010000013.1"/>
</dbReference>
<name>A0A4Y4DSR8_GLUUR</name>
<evidence type="ECO:0000256" key="2">
    <source>
        <dbReference type="SAM" id="SignalP"/>
    </source>
</evidence>
<dbReference type="InterPro" id="IPR053807">
    <property type="entry name" value="LppM"/>
</dbReference>
<keyword evidence="5" id="KW-1185">Reference proteome</keyword>
<dbReference type="EMBL" id="BJNY01000011">
    <property type="protein sequence ID" value="GED06645.1"/>
    <property type="molecule type" value="Genomic_DNA"/>
</dbReference>
<evidence type="ECO:0000256" key="1">
    <source>
        <dbReference type="SAM" id="Phobius"/>
    </source>
</evidence>
<evidence type="ECO:0000259" key="3">
    <source>
        <dbReference type="Pfam" id="PF21946"/>
    </source>
</evidence>
<reference evidence="4 5" key="1">
    <citation type="submission" date="2019-06" db="EMBL/GenBank/DDBJ databases">
        <title>Whole genome shotgun sequence of Glutamicibacter uratoxydans NBRC 15515.</title>
        <authorList>
            <person name="Hosoyama A."/>
            <person name="Uohara A."/>
            <person name="Ohji S."/>
            <person name="Ichikawa N."/>
        </authorList>
    </citation>
    <scope>NUCLEOTIDE SEQUENCE [LARGE SCALE GENOMIC DNA]</scope>
    <source>
        <strain evidence="4 5">NBRC 15515</strain>
    </source>
</reference>
<evidence type="ECO:0000313" key="4">
    <source>
        <dbReference type="EMBL" id="GED06645.1"/>
    </source>
</evidence>
<feature type="domain" description="LppM" evidence="3">
    <location>
        <begin position="24"/>
        <end position="176"/>
    </location>
</feature>
<organism evidence="4 5">
    <name type="scientific">Glutamicibacter uratoxydans</name>
    <name type="common">Arthrobacter uratoxydans</name>
    <dbReference type="NCBI Taxonomy" id="43667"/>
    <lineage>
        <taxon>Bacteria</taxon>
        <taxon>Bacillati</taxon>
        <taxon>Actinomycetota</taxon>
        <taxon>Actinomycetes</taxon>
        <taxon>Micrococcales</taxon>
        <taxon>Micrococcaceae</taxon>
        <taxon>Glutamicibacter</taxon>
    </lineage>
</organism>
<feature type="chain" id="PRO_5021393728" description="LppM domain-containing protein" evidence="2">
    <location>
        <begin position="25"/>
        <end position="214"/>
    </location>
</feature>
<keyword evidence="1" id="KW-0812">Transmembrane</keyword>
<keyword evidence="2" id="KW-0732">Signal</keyword>
<dbReference type="PROSITE" id="PS51257">
    <property type="entry name" value="PROKAR_LIPOPROTEIN"/>
    <property type="match status" value="1"/>
</dbReference>
<accession>A0A4Y4DSR8</accession>
<proteinExistence type="predicted"/>
<dbReference type="AlphaFoldDB" id="A0A4Y4DSR8"/>
<dbReference type="Pfam" id="PF21946">
    <property type="entry name" value="LppM"/>
    <property type="match status" value="1"/>
</dbReference>
<feature type="signal peptide" evidence="2">
    <location>
        <begin position="1"/>
        <end position="24"/>
    </location>
</feature>
<keyword evidence="1" id="KW-1133">Transmembrane helix</keyword>